<dbReference type="AlphaFoldDB" id="A0A1Q6R2U4"/>
<dbReference type="PANTHER" id="PTHR35336">
    <property type="entry name" value="ADENOSYLCOBINAMIDE AMIDOHYDROLASE"/>
    <property type="match status" value="1"/>
</dbReference>
<dbReference type="Proteomes" id="UP000186777">
    <property type="component" value="Unassembled WGS sequence"/>
</dbReference>
<gene>
    <name evidence="1" type="ORF">BHW43_09115</name>
</gene>
<accession>A0A1Q6R2U4</accession>
<dbReference type="Pfam" id="PF01955">
    <property type="entry name" value="CbiZ"/>
    <property type="match status" value="1"/>
</dbReference>
<comment type="caution">
    <text evidence="1">The sequence shown here is derived from an EMBL/GenBank/DDBJ whole genome shotgun (WGS) entry which is preliminary data.</text>
</comment>
<dbReference type="EMBL" id="MNTG01000042">
    <property type="protein sequence ID" value="OLA36692.1"/>
    <property type="molecule type" value="Genomic_DNA"/>
</dbReference>
<dbReference type="PANTHER" id="PTHR35336:SF5">
    <property type="entry name" value="ADENOSYLCOBINAMIDE AMIDOHYDROLASE"/>
    <property type="match status" value="1"/>
</dbReference>
<proteinExistence type="predicted"/>
<dbReference type="InterPro" id="IPR052209">
    <property type="entry name" value="CbiZ"/>
</dbReference>
<evidence type="ECO:0000313" key="1">
    <source>
        <dbReference type="EMBL" id="OLA36692.1"/>
    </source>
</evidence>
<protein>
    <submittedName>
        <fullName evidence="1">Adenosylcobinamide amidohydrolase</fullName>
    </submittedName>
</protein>
<dbReference type="RefSeq" id="WP_303680314.1">
    <property type="nucleotide sequence ID" value="NZ_MNTG01000042.1"/>
</dbReference>
<dbReference type="STRING" id="626940.BHW43_09115"/>
<organism evidence="1 2">
    <name type="scientific">Phascolarctobacterium succinatutens</name>
    <dbReference type="NCBI Taxonomy" id="626940"/>
    <lineage>
        <taxon>Bacteria</taxon>
        <taxon>Bacillati</taxon>
        <taxon>Bacillota</taxon>
        <taxon>Negativicutes</taxon>
        <taxon>Acidaminococcales</taxon>
        <taxon>Acidaminococcaceae</taxon>
        <taxon>Phascolarctobacterium</taxon>
    </lineage>
</organism>
<evidence type="ECO:0000313" key="2">
    <source>
        <dbReference type="Proteomes" id="UP000186777"/>
    </source>
</evidence>
<reference evidence="1 2" key="1">
    <citation type="journal article" date="2016" name="Nat. Biotechnol.">
        <title>Measurement of bacterial replication rates in microbial communities.</title>
        <authorList>
            <person name="Brown C.T."/>
            <person name="Olm M.R."/>
            <person name="Thomas B.C."/>
            <person name="Banfield J.F."/>
        </authorList>
    </citation>
    <scope>NUCLEOTIDE SEQUENCE [LARGE SCALE GENOMIC DNA]</scope>
    <source>
        <strain evidence="1">46_33</strain>
    </source>
</reference>
<dbReference type="GO" id="GO:0016787">
    <property type="term" value="F:hydrolase activity"/>
    <property type="evidence" value="ECO:0007669"/>
    <property type="project" value="UniProtKB-KW"/>
</dbReference>
<keyword evidence="1" id="KW-0378">Hydrolase</keyword>
<name>A0A1Q6R2U4_9FIRM</name>
<dbReference type="InterPro" id="IPR002808">
    <property type="entry name" value="AdoCbi_amidolase"/>
</dbReference>
<sequence>MSEHLCTLSTGDKVYFYDKSIVIYFAGARKILSTSLYNGGYHDDYKAVYNYDAKQGAGMPCEMLADTYVEHMRLVSKRLALDPDKVSGMGTAASMENAVIETMSFKELNVTAIVTGGIETNGGRAGDPADYYKPQPKPVKYGTINIMLLLDCDMPEGVMARALVTCTEAKTAAIQELLEGSKYSNGIATGSGTDQTIIIANSASELYMEGAGKHSKLGELIGKTVKNAVKKALAKQSGLTPTKQHDVFRRLKRFDIKAGDMCQAYSAQDAAVVKPEYLLAAEKLAKEDIMLVYTSLYAHLLDQHLWELISAKEMKLAGQKLLQAIAEQYNVEAEIINEGTLASMLASWQQQFNKIIAERLHPTAKES</sequence>